<dbReference type="InterPro" id="IPR023494">
    <property type="entry name" value="Cyt_c_bgen_Ccs1/CcsB/ResB"/>
</dbReference>
<keyword evidence="2 6" id="KW-0812">Transmembrane</keyword>
<dbReference type="GO" id="GO:0017004">
    <property type="term" value="P:cytochrome complex assembly"/>
    <property type="evidence" value="ECO:0007669"/>
    <property type="project" value="UniProtKB-KW"/>
</dbReference>
<keyword evidence="9" id="KW-1185">Reference proteome</keyword>
<evidence type="ECO:0000256" key="4">
    <source>
        <dbReference type="ARBA" id="ARBA00022989"/>
    </source>
</evidence>
<feature type="transmembrane region" description="Helical" evidence="6">
    <location>
        <begin position="69"/>
        <end position="90"/>
    </location>
</feature>
<comment type="caution">
    <text evidence="8">The sequence shown here is derived from an EMBL/GenBank/DDBJ whole genome shotgun (WGS) entry which is preliminary data.</text>
</comment>
<organism evidence="8 9">
    <name type="scientific">Candidatus Electronema aureum</name>
    <dbReference type="NCBI Taxonomy" id="2005002"/>
    <lineage>
        <taxon>Bacteria</taxon>
        <taxon>Pseudomonadati</taxon>
        <taxon>Thermodesulfobacteriota</taxon>
        <taxon>Desulfobulbia</taxon>
        <taxon>Desulfobulbales</taxon>
        <taxon>Desulfobulbaceae</taxon>
        <taxon>Candidatus Electronema</taxon>
    </lineage>
</organism>
<dbReference type="AlphaFoldDB" id="A0A521FZJ5"/>
<dbReference type="GO" id="GO:0016020">
    <property type="term" value="C:membrane"/>
    <property type="evidence" value="ECO:0007669"/>
    <property type="project" value="UniProtKB-SubCell"/>
</dbReference>
<gene>
    <name evidence="8" type="ORF">CDV28_13620</name>
</gene>
<dbReference type="InterPro" id="IPR007816">
    <property type="entry name" value="ResB-like_domain"/>
</dbReference>
<sequence length="466" mass="51550">MAAKAKNPVWAFLASVQLALLLIGLLASTSIIGTVVQQNKPPEHYAETWGKTGAAVIDAFNLDDMYNSVWFLALLGAFSLNLTVCSIDRLPGVIRVVRKDNLGTATEQLLKMKMQHKVQRGGSVETAAQHLLGYLSGKGWKAARRDKEDGTLFFAQKGGWTRYGVYVVHISILIILLGAVIGSPTVAKKIFKNPQFAFKGGVLLPELRSTERIFSYDDESEIPLGFTVRCNFFDIHFYDNGMPKDFVSGLTVLEQGKEVLTTNIEVNKPLTYKGITFYQSSYNDMHRPIIHLTNLTTGKKTVFPVNPEQWDATHSWQEEGGQGMLRIQEARSVPAENGTGTSTEMQMWLMDSQGPPSMFPMSYGRPVIVERPSTKYELKIGPHYATGLQVSKDPGVWWVYSGCALMLLGLYAAFFMSHRKIWAYVHEVNGGAVVVFIGNANKNSLGFEKTLAALAEGFSSKNDSSN</sequence>
<accession>A0A521FZJ5</accession>
<reference evidence="8" key="1">
    <citation type="submission" date="2017-07" db="EMBL/GenBank/DDBJ databases">
        <title>The cable genome - Insights into the physiology and evolution of filamentous bacteria capable of sulfide oxidation via long distance electron transfer.</title>
        <authorList>
            <person name="Thorup C."/>
            <person name="Bjerg J.T."/>
            <person name="Schreiber L."/>
            <person name="Nielsen L.P."/>
            <person name="Kjeldsen K.U."/>
            <person name="Boesen T."/>
            <person name="Boggild A."/>
            <person name="Meysman F."/>
            <person name="Geelhoed J."/>
            <person name="Schramm A."/>
        </authorList>
    </citation>
    <scope>NUCLEOTIDE SEQUENCE [LARGE SCALE GENOMIC DNA]</scope>
    <source>
        <strain evidence="8">GS</strain>
    </source>
</reference>
<evidence type="ECO:0000256" key="6">
    <source>
        <dbReference type="SAM" id="Phobius"/>
    </source>
</evidence>
<evidence type="ECO:0000256" key="2">
    <source>
        <dbReference type="ARBA" id="ARBA00022692"/>
    </source>
</evidence>
<evidence type="ECO:0000256" key="1">
    <source>
        <dbReference type="ARBA" id="ARBA00004141"/>
    </source>
</evidence>
<feature type="transmembrane region" description="Helical" evidence="6">
    <location>
        <begin position="397"/>
        <end position="416"/>
    </location>
</feature>
<feature type="domain" description="ResB-like" evidence="7">
    <location>
        <begin position="380"/>
        <end position="451"/>
    </location>
</feature>
<keyword evidence="3" id="KW-0201">Cytochrome c-type biogenesis</keyword>
<protein>
    <submittedName>
        <fullName evidence="8">Cytochrome c biogenesis protein</fullName>
    </submittedName>
</protein>
<evidence type="ECO:0000256" key="3">
    <source>
        <dbReference type="ARBA" id="ARBA00022748"/>
    </source>
</evidence>
<evidence type="ECO:0000259" key="7">
    <source>
        <dbReference type="Pfam" id="PF05140"/>
    </source>
</evidence>
<dbReference type="EMBL" id="NQJD01000036">
    <property type="protein sequence ID" value="TAA74188.1"/>
    <property type="molecule type" value="Genomic_DNA"/>
</dbReference>
<comment type="subcellular location">
    <subcellularLocation>
        <location evidence="1">Membrane</location>
        <topology evidence="1">Multi-pass membrane protein</topology>
    </subcellularLocation>
</comment>
<keyword evidence="5 6" id="KW-0472">Membrane</keyword>
<dbReference type="Proteomes" id="UP000316238">
    <property type="component" value="Unassembled WGS sequence"/>
</dbReference>
<dbReference type="PANTHER" id="PTHR31566">
    <property type="entry name" value="CYTOCHROME C BIOGENESIS PROTEIN CCS1, CHLOROPLASTIC"/>
    <property type="match status" value="1"/>
</dbReference>
<name>A0A521FZJ5_9BACT</name>
<dbReference type="PANTHER" id="PTHR31566:SF0">
    <property type="entry name" value="CYTOCHROME C BIOGENESIS PROTEIN CCS1, CHLOROPLASTIC"/>
    <property type="match status" value="1"/>
</dbReference>
<evidence type="ECO:0000313" key="9">
    <source>
        <dbReference type="Proteomes" id="UP000316238"/>
    </source>
</evidence>
<evidence type="ECO:0000256" key="5">
    <source>
        <dbReference type="ARBA" id="ARBA00023136"/>
    </source>
</evidence>
<keyword evidence="4 6" id="KW-1133">Transmembrane helix</keyword>
<feature type="transmembrane region" description="Helical" evidence="6">
    <location>
        <begin position="163"/>
        <end position="182"/>
    </location>
</feature>
<feature type="domain" description="ResB-like" evidence="7">
    <location>
        <begin position="16"/>
        <end position="311"/>
    </location>
</feature>
<proteinExistence type="predicted"/>
<dbReference type="Pfam" id="PF05140">
    <property type="entry name" value="ResB"/>
    <property type="match status" value="2"/>
</dbReference>
<evidence type="ECO:0000313" key="8">
    <source>
        <dbReference type="EMBL" id="TAA74188.1"/>
    </source>
</evidence>